<dbReference type="Pfam" id="PF14009">
    <property type="entry name" value="PADRE"/>
    <property type="match status" value="1"/>
</dbReference>
<dbReference type="InterPro" id="IPR025322">
    <property type="entry name" value="PADRE_dom"/>
</dbReference>
<evidence type="ECO:0000313" key="1">
    <source>
        <dbReference type="EMBL" id="KAF8379726.1"/>
    </source>
</evidence>
<gene>
    <name evidence="1" type="ORF">HHK36_029173</name>
</gene>
<dbReference type="EMBL" id="JABCRI010000022">
    <property type="protein sequence ID" value="KAF8379726.1"/>
    <property type="molecule type" value="Genomic_DNA"/>
</dbReference>
<keyword evidence="2" id="KW-1185">Reference proteome</keyword>
<sequence>MGNCSLKGVAGKCPHFIRIMTDSGRIIELEGPLLVESVVNDFPGYGVFRQGHISSRLSQHEQLLNGQMYYLLPLVKERTVPNTGATRELDQVGPLRSSSCTASDLVMNLTTPALEVLPSPGNGIWKVKLVIDTKQLEEILSEQVNIEAMIEKMRTVASSASATPKRVKGSWGVAWRPTLASVCKVFLDQALNPKECAFGGIFNPSSNGANSSGQFWIGFEFPSFPGL</sequence>
<dbReference type="Proteomes" id="UP000655225">
    <property type="component" value="Unassembled WGS sequence"/>
</dbReference>
<dbReference type="PANTHER" id="PTHR33148:SF33">
    <property type="entry name" value="DUF4228 DOMAIN PROTEIN"/>
    <property type="match status" value="1"/>
</dbReference>
<reference evidence="1 2" key="1">
    <citation type="submission" date="2020-04" db="EMBL/GenBank/DDBJ databases">
        <title>Plant Genome Project.</title>
        <authorList>
            <person name="Zhang R.-G."/>
        </authorList>
    </citation>
    <scope>NUCLEOTIDE SEQUENCE [LARGE SCALE GENOMIC DNA]</scope>
    <source>
        <strain evidence="1">YNK0</strain>
        <tissue evidence="1">Leaf</tissue>
    </source>
</reference>
<organism evidence="1 2">
    <name type="scientific">Tetracentron sinense</name>
    <name type="common">Spur-leaf</name>
    <dbReference type="NCBI Taxonomy" id="13715"/>
    <lineage>
        <taxon>Eukaryota</taxon>
        <taxon>Viridiplantae</taxon>
        <taxon>Streptophyta</taxon>
        <taxon>Embryophyta</taxon>
        <taxon>Tracheophyta</taxon>
        <taxon>Spermatophyta</taxon>
        <taxon>Magnoliopsida</taxon>
        <taxon>Trochodendrales</taxon>
        <taxon>Trochodendraceae</taxon>
        <taxon>Tetracentron</taxon>
    </lineage>
</organism>
<proteinExistence type="predicted"/>
<evidence type="ECO:0000313" key="2">
    <source>
        <dbReference type="Proteomes" id="UP000655225"/>
    </source>
</evidence>
<protein>
    <submittedName>
        <fullName evidence="1">Uncharacterized protein</fullName>
    </submittedName>
</protein>
<accession>A0A834YH47</accession>
<dbReference type="AlphaFoldDB" id="A0A834YH47"/>
<dbReference type="OMA" id="CKSAACD"/>
<name>A0A834YH47_TETSI</name>
<dbReference type="OrthoDB" id="1916282at2759"/>
<comment type="caution">
    <text evidence="1">The sequence shown here is derived from an EMBL/GenBank/DDBJ whole genome shotgun (WGS) entry which is preliminary data.</text>
</comment>
<dbReference type="PANTHER" id="PTHR33148">
    <property type="entry name" value="PLASTID MOVEMENT IMPAIRED PROTEIN-RELATED"/>
    <property type="match status" value="1"/>
</dbReference>